<evidence type="ECO:0000313" key="2">
    <source>
        <dbReference type="Proteomes" id="UP001183817"/>
    </source>
</evidence>
<protein>
    <submittedName>
        <fullName evidence="1">HPt (Histidine-containing phosphotransfer) domain-containing protein</fullName>
    </submittedName>
</protein>
<evidence type="ECO:0000313" key="1">
    <source>
        <dbReference type="EMBL" id="MDR7359968.1"/>
    </source>
</evidence>
<dbReference type="Proteomes" id="UP001183817">
    <property type="component" value="Unassembled WGS sequence"/>
</dbReference>
<name>A0ABU2BQE6_9MICC</name>
<dbReference type="RefSeq" id="WP_310292620.1">
    <property type="nucleotide sequence ID" value="NZ_BAAAWO010000001.1"/>
</dbReference>
<gene>
    <name evidence="1" type="ORF">J2S64_003659</name>
</gene>
<dbReference type="InterPro" id="IPR036641">
    <property type="entry name" value="HPT_dom_sf"/>
</dbReference>
<proteinExistence type="predicted"/>
<reference evidence="1 2" key="1">
    <citation type="submission" date="2023-07" db="EMBL/GenBank/DDBJ databases">
        <title>Sequencing the genomes of 1000 actinobacteria strains.</title>
        <authorList>
            <person name="Klenk H.-P."/>
        </authorList>
    </citation>
    <scope>NUCLEOTIDE SEQUENCE [LARGE SCALE GENOMIC DNA]</scope>
    <source>
        <strain evidence="1 2">DSM 20167</strain>
    </source>
</reference>
<accession>A0ABU2BQE6</accession>
<sequence>MSTLPSPNGQPLVDFAVLRELEQQVDDPSIVVDFVHDFVDLWKSRYERLAQALELLDPDTALDALISIRTAAAMAGAVRLAGVAREMGEAVKRGDEAAAVDLLPGLEVCGQQTLLQLQEHYPKPKEQG</sequence>
<keyword evidence="2" id="KW-1185">Reference proteome</keyword>
<organism evidence="1 2">
    <name type="scientific">Paeniglutamicibacter sulfureus</name>
    <dbReference type="NCBI Taxonomy" id="43666"/>
    <lineage>
        <taxon>Bacteria</taxon>
        <taxon>Bacillati</taxon>
        <taxon>Actinomycetota</taxon>
        <taxon>Actinomycetes</taxon>
        <taxon>Micrococcales</taxon>
        <taxon>Micrococcaceae</taxon>
        <taxon>Paeniglutamicibacter</taxon>
    </lineage>
</organism>
<comment type="caution">
    <text evidence="1">The sequence shown here is derived from an EMBL/GenBank/DDBJ whole genome shotgun (WGS) entry which is preliminary data.</text>
</comment>
<dbReference type="SUPFAM" id="SSF47226">
    <property type="entry name" value="Histidine-containing phosphotransfer domain, HPT domain"/>
    <property type="match status" value="1"/>
</dbReference>
<dbReference type="Gene3D" id="1.20.120.160">
    <property type="entry name" value="HPT domain"/>
    <property type="match status" value="1"/>
</dbReference>
<dbReference type="EMBL" id="JAVDYI010000001">
    <property type="protein sequence ID" value="MDR7359968.1"/>
    <property type="molecule type" value="Genomic_DNA"/>
</dbReference>